<evidence type="ECO:0000313" key="2">
    <source>
        <dbReference type="Proteomes" id="UP000607281"/>
    </source>
</evidence>
<sequence>MGAKKQLQCIDESHQIINDNHWMGYFVLKQAVINLNLVVNEFKNFGVFMGIPKNKLSNLSPAIKAFT</sequence>
<dbReference type="EMBL" id="JACJRF010000013">
    <property type="protein sequence ID" value="MBD2344451.1"/>
    <property type="molecule type" value="Genomic_DNA"/>
</dbReference>
<name>A0ABR8CMT0_9NOST</name>
<protein>
    <recommendedName>
        <fullName evidence="3">Transposase</fullName>
    </recommendedName>
</protein>
<dbReference type="Proteomes" id="UP000607281">
    <property type="component" value="Unassembled WGS sequence"/>
</dbReference>
<organism evidence="1 2">
    <name type="scientific">Anabaena subtropica FACHB-260</name>
    <dbReference type="NCBI Taxonomy" id="2692884"/>
    <lineage>
        <taxon>Bacteria</taxon>
        <taxon>Bacillati</taxon>
        <taxon>Cyanobacteriota</taxon>
        <taxon>Cyanophyceae</taxon>
        <taxon>Nostocales</taxon>
        <taxon>Nostocaceae</taxon>
        <taxon>Anabaena</taxon>
    </lineage>
</organism>
<proteinExistence type="predicted"/>
<accession>A0ABR8CMT0</accession>
<evidence type="ECO:0000313" key="1">
    <source>
        <dbReference type="EMBL" id="MBD2344451.1"/>
    </source>
</evidence>
<evidence type="ECO:0008006" key="3">
    <source>
        <dbReference type="Google" id="ProtNLM"/>
    </source>
</evidence>
<keyword evidence="2" id="KW-1185">Reference proteome</keyword>
<comment type="caution">
    <text evidence="1">The sequence shown here is derived from an EMBL/GenBank/DDBJ whole genome shotgun (WGS) entry which is preliminary data.</text>
</comment>
<reference evidence="1 2" key="1">
    <citation type="journal article" date="2020" name="ISME J.">
        <title>Comparative genomics reveals insights into cyanobacterial evolution and habitat adaptation.</title>
        <authorList>
            <person name="Chen M.Y."/>
            <person name="Teng W.K."/>
            <person name="Zhao L."/>
            <person name="Hu C.X."/>
            <person name="Zhou Y.K."/>
            <person name="Han B.P."/>
            <person name="Song L.R."/>
            <person name="Shu W.S."/>
        </authorList>
    </citation>
    <scope>NUCLEOTIDE SEQUENCE [LARGE SCALE GENOMIC DNA]</scope>
    <source>
        <strain evidence="1 2">FACHB-260</strain>
    </source>
</reference>
<gene>
    <name evidence="1" type="ORF">H6G18_09855</name>
</gene>